<organism evidence="3 4">
    <name type="scientific">Alkalispirochaeta sphaeroplastigenens</name>
    <dbReference type="NCBI Taxonomy" id="1187066"/>
    <lineage>
        <taxon>Bacteria</taxon>
        <taxon>Pseudomonadati</taxon>
        <taxon>Spirochaetota</taxon>
        <taxon>Spirochaetia</taxon>
        <taxon>Spirochaetales</taxon>
        <taxon>Spirochaetaceae</taxon>
        <taxon>Alkalispirochaeta</taxon>
    </lineage>
</organism>
<evidence type="ECO:0000313" key="3">
    <source>
        <dbReference type="EMBL" id="POR03102.1"/>
    </source>
</evidence>
<dbReference type="Pfam" id="PF13620">
    <property type="entry name" value="CarboxypepD_reg"/>
    <property type="match status" value="1"/>
</dbReference>
<evidence type="ECO:0000313" key="4">
    <source>
        <dbReference type="Proteomes" id="UP000237350"/>
    </source>
</evidence>
<dbReference type="AlphaFoldDB" id="A0A2S4JUB3"/>
<reference evidence="4" key="1">
    <citation type="submission" date="2015-12" db="EMBL/GenBank/DDBJ databases">
        <authorList>
            <person name="Lodha T.D."/>
            <person name="Chintalapati S."/>
            <person name="Chintalapati V.R."/>
            <person name="Sravanthi T."/>
        </authorList>
    </citation>
    <scope>NUCLEOTIDE SEQUENCE [LARGE SCALE GENOMIC DNA]</scope>
    <source>
        <strain evidence="4">JC133</strain>
    </source>
</reference>
<dbReference type="EMBL" id="LPWH01000055">
    <property type="protein sequence ID" value="POR03102.1"/>
    <property type="molecule type" value="Genomic_DNA"/>
</dbReference>
<dbReference type="Proteomes" id="UP000237350">
    <property type="component" value="Unassembled WGS sequence"/>
</dbReference>
<evidence type="ECO:0000256" key="1">
    <source>
        <dbReference type="SAM" id="MobiDB-lite"/>
    </source>
</evidence>
<name>A0A2S4JUB3_9SPIO</name>
<proteinExistence type="predicted"/>
<dbReference type="SUPFAM" id="SSF49478">
    <property type="entry name" value="Cna protein B-type domain"/>
    <property type="match status" value="1"/>
</dbReference>
<keyword evidence="2" id="KW-0732">Signal</keyword>
<gene>
    <name evidence="3" type="ORF">AU468_06000</name>
</gene>
<feature type="signal peptide" evidence="2">
    <location>
        <begin position="1"/>
        <end position="17"/>
    </location>
</feature>
<dbReference type="Gene3D" id="2.60.40.1120">
    <property type="entry name" value="Carboxypeptidase-like, regulatory domain"/>
    <property type="match status" value="1"/>
</dbReference>
<sequence>MIMGTLLLCLSSAHLLASEITITVRWGTFSPTQLAGALLLPEQPDGSRESVQGRNDSSEDGHVSSGGGDLRGMSMNSLAWRIEPPQQGLYQLYLFPQAESGFNMRAWDSQVVVEVEIEGEVRRLDPPSSSNGNAWHALTLNGATGEIHQPQRFFPVRRMIYGNVRNAQTGEPLAGVTVRLVDALSGSPLEGQTAVTSDTGFYVLHSFPMGRYAVTFEQEDYIEARSSVDFMRYDLPALRNALLSQDNLPPSSVRIALSWGATPPDLDAHLRGPAGEDEEFHISYHNMRIYDERHYLDVDAREGFGPETITINGLDPGTYRFTVHDFTNRRNRNSWGLAGSGARVTVYHGSQQVAEFPVPQREGTVWDVFTIDGTTGALTPLNELRFAEGP</sequence>
<keyword evidence="4" id="KW-1185">Reference proteome</keyword>
<protein>
    <recommendedName>
        <fullName evidence="5">Carboxypeptidase regulatory-like domain-containing protein</fullName>
    </recommendedName>
</protein>
<feature type="chain" id="PRO_5015585667" description="Carboxypeptidase regulatory-like domain-containing protein" evidence="2">
    <location>
        <begin position="18"/>
        <end position="390"/>
    </location>
</feature>
<feature type="region of interest" description="Disordered" evidence="1">
    <location>
        <begin position="42"/>
        <end position="69"/>
    </location>
</feature>
<comment type="caution">
    <text evidence="3">The sequence shown here is derived from an EMBL/GenBank/DDBJ whole genome shotgun (WGS) entry which is preliminary data.</text>
</comment>
<evidence type="ECO:0008006" key="5">
    <source>
        <dbReference type="Google" id="ProtNLM"/>
    </source>
</evidence>
<accession>A0A2S4JUB3</accession>
<evidence type="ECO:0000256" key="2">
    <source>
        <dbReference type="SAM" id="SignalP"/>
    </source>
</evidence>